<keyword evidence="4" id="KW-0175">Coiled coil</keyword>
<protein>
    <recommendedName>
        <fullName evidence="5">Exocyst complex component</fullName>
    </recommendedName>
</protein>
<dbReference type="RefSeq" id="XP_014667114.1">
    <property type="nucleotide sequence ID" value="XM_014811628.1"/>
</dbReference>
<comment type="function">
    <text evidence="5">Component of the exocyst complex involved in the docking of exocytic vesicles with fusion sites on the plasma membrane.</text>
</comment>
<organism evidence="8 9">
    <name type="scientific">Priapulus caudatus</name>
    <name type="common">Priapulid worm</name>
    <dbReference type="NCBI Taxonomy" id="37621"/>
    <lineage>
        <taxon>Eukaryota</taxon>
        <taxon>Metazoa</taxon>
        <taxon>Ecdysozoa</taxon>
        <taxon>Scalidophora</taxon>
        <taxon>Priapulida</taxon>
        <taxon>Priapulimorpha</taxon>
        <taxon>Priapulimorphida</taxon>
        <taxon>Priapulidae</taxon>
        <taxon>Priapulus</taxon>
    </lineage>
</organism>
<evidence type="ECO:0000313" key="8">
    <source>
        <dbReference type="Proteomes" id="UP000695022"/>
    </source>
</evidence>
<dbReference type="InterPro" id="IPR042045">
    <property type="entry name" value="EXOC6/Sec15_C_dom1"/>
</dbReference>
<feature type="domain" description="Exocyst complex component EXOC6/Sec15 N-terminal" evidence="7">
    <location>
        <begin position="2"/>
        <end position="79"/>
    </location>
</feature>
<dbReference type="InterPro" id="IPR042044">
    <property type="entry name" value="EXOC6PINT-1/Sec15/Tip20_C_dom2"/>
</dbReference>
<reference evidence="9" key="1">
    <citation type="submission" date="2025-08" db="UniProtKB">
        <authorList>
            <consortium name="RefSeq"/>
        </authorList>
    </citation>
    <scope>IDENTIFICATION</scope>
</reference>
<keyword evidence="8" id="KW-1185">Reference proteome</keyword>
<gene>
    <name evidence="9" type="primary">LOC106808777</name>
</gene>
<dbReference type="InterPro" id="IPR046361">
    <property type="entry name" value="EXOC6/Sec15_C"/>
</dbReference>
<evidence type="ECO:0000256" key="2">
    <source>
        <dbReference type="ARBA" id="ARBA00022448"/>
    </source>
</evidence>
<evidence type="ECO:0000256" key="4">
    <source>
        <dbReference type="ARBA" id="ARBA00023054"/>
    </source>
</evidence>
<dbReference type="Proteomes" id="UP000695022">
    <property type="component" value="Unplaced"/>
</dbReference>
<sequence>MYGKLKKQMDCKRYYPALKTLEQLEHTYLPRVSEYRFTKVMYDQIVRLRDGIKEASMSDLKDFLENIRKYSSKIGEVAMQHVADQHGLDPTFVSMPEKKRKAPPPPNPFTGEAEATVTDQETNIYKDGDEELSAQELVDFSPVYRCWHIYNVLGAGEEFESYYRKQRKKQAKLCLQPATNMHETLDGYKKYFHEIIGFFVVEDNILHTTTGLITSGYLDELWEMALSKIVAVLRTHSAYCTDPSLMLDIKILIIFFCHTLEGYGFPVTRLYGLLIEIRDQYNEILMKRWKNTFMDIFEDDNYTPITLHYQAEYTAIVTIFPFKDEFVEKSPFPKRFPFSEFVPRVYQQVKEYIYACLKFSEDLNLSQAEIDDMVRKSTNFLLTRTLSGCLSSLIRRPGLGLAQLIQIAINTEYLEIACIHLEEFISSITGISREATHVAKLQGKSMFKDARSHAEQQIYLALNHKIDEFMELANYEWTLVESKGHASGYLMDLVAFLQSTFMSFTNLPDKVAQTACMSACKHIAESITNLLLDHDTKILSAGAIQQVNLDVIQCEQFASLEPVPGFTVGALQMTFSELRQILDLAMSDDWSSYLADFGKDRNKYSLVSPQTAVVLVEKISNGMKKTGVFTSMKKPEKERKKLLETVLKQLRALVNSSAMM</sequence>
<dbReference type="PIRSF" id="PIRSF025007">
    <property type="entry name" value="Sec15"/>
    <property type="match status" value="1"/>
</dbReference>
<dbReference type="InterPro" id="IPR007225">
    <property type="entry name" value="EXOC6/Sec15"/>
</dbReference>
<evidence type="ECO:0000259" key="7">
    <source>
        <dbReference type="Pfam" id="PF20651"/>
    </source>
</evidence>
<comment type="similarity">
    <text evidence="1 5">Belongs to the SEC15 family.</text>
</comment>
<evidence type="ECO:0000256" key="5">
    <source>
        <dbReference type="PIRNR" id="PIRNR025007"/>
    </source>
</evidence>
<dbReference type="GeneID" id="106808777"/>
<dbReference type="Gene3D" id="1.20.58.670">
    <property type="entry name" value="Dsl1p vesicle tethering complex, Tip20p subunit, domain D"/>
    <property type="match status" value="1"/>
</dbReference>
<feature type="domain" description="Exocyst complex subunit EXOC6/Sec15 C-terminal" evidence="6">
    <location>
        <begin position="269"/>
        <end position="618"/>
    </location>
</feature>
<proteinExistence type="inferred from homology"/>
<evidence type="ECO:0000313" key="9">
    <source>
        <dbReference type="RefSeq" id="XP_014667114.1"/>
    </source>
</evidence>
<evidence type="ECO:0000256" key="3">
    <source>
        <dbReference type="ARBA" id="ARBA00022483"/>
    </source>
</evidence>
<dbReference type="InterPro" id="IPR048359">
    <property type="entry name" value="EXOC6_Sec15_N"/>
</dbReference>
<dbReference type="PANTHER" id="PTHR12702">
    <property type="entry name" value="SEC15"/>
    <property type="match status" value="1"/>
</dbReference>
<keyword evidence="3 5" id="KW-0268">Exocytosis</keyword>
<keyword evidence="2 5" id="KW-0813">Transport</keyword>
<dbReference type="Gene3D" id="1.10.357.30">
    <property type="entry name" value="Exocyst complex subunit Sec15 C-terminal domain, N-terminal subdomain"/>
    <property type="match status" value="1"/>
</dbReference>
<dbReference type="Pfam" id="PF20651">
    <property type="entry name" value="EXOC6_Sec15_N"/>
    <property type="match status" value="1"/>
</dbReference>
<accession>A0ABM1E4J3</accession>
<evidence type="ECO:0000259" key="6">
    <source>
        <dbReference type="Pfam" id="PF04091"/>
    </source>
</evidence>
<name>A0ABM1E4J3_PRICU</name>
<evidence type="ECO:0000256" key="1">
    <source>
        <dbReference type="ARBA" id="ARBA00007944"/>
    </source>
</evidence>
<dbReference type="Pfam" id="PF04091">
    <property type="entry name" value="Sec15_C"/>
    <property type="match status" value="1"/>
</dbReference>
<dbReference type="PANTHER" id="PTHR12702:SF0">
    <property type="entry name" value="EXOCYST COMPLEX COMPONENT 6"/>
    <property type="match status" value="1"/>
</dbReference>